<dbReference type="InterPro" id="IPR011006">
    <property type="entry name" value="CheY-like_superfamily"/>
</dbReference>
<dbReference type="InterPro" id="IPR001789">
    <property type="entry name" value="Sig_transdc_resp-reg_receiver"/>
</dbReference>
<dbReference type="GO" id="GO:0032993">
    <property type="term" value="C:protein-DNA complex"/>
    <property type="evidence" value="ECO:0007669"/>
    <property type="project" value="TreeGrafter"/>
</dbReference>
<evidence type="ECO:0000256" key="4">
    <source>
        <dbReference type="PROSITE-ProRule" id="PRU00169"/>
    </source>
</evidence>
<accession>A0A1L3SX52</accession>
<keyword evidence="2" id="KW-0902">Two-component regulatory system</keyword>
<dbReference type="CDD" id="cd00383">
    <property type="entry name" value="trans_reg_C"/>
    <property type="match status" value="1"/>
</dbReference>
<evidence type="ECO:0000259" key="7">
    <source>
        <dbReference type="PROSITE" id="PS51755"/>
    </source>
</evidence>
<proteinExistence type="predicted"/>
<dbReference type="PROSITE" id="PS51755">
    <property type="entry name" value="OMPR_PHOB"/>
    <property type="match status" value="1"/>
</dbReference>
<dbReference type="SUPFAM" id="SSF46894">
    <property type="entry name" value="C-terminal effector domain of the bipartite response regulators"/>
    <property type="match status" value="1"/>
</dbReference>
<dbReference type="Pfam" id="PF00072">
    <property type="entry name" value="Response_reg"/>
    <property type="match status" value="1"/>
</dbReference>
<dbReference type="InterPro" id="IPR016032">
    <property type="entry name" value="Sig_transdc_resp-reg_C-effctor"/>
</dbReference>
<dbReference type="Gene3D" id="3.40.50.2300">
    <property type="match status" value="1"/>
</dbReference>
<dbReference type="InterPro" id="IPR036388">
    <property type="entry name" value="WH-like_DNA-bd_sf"/>
</dbReference>
<keyword evidence="1 4" id="KW-0597">Phosphoprotein</keyword>
<dbReference type="SUPFAM" id="SSF52172">
    <property type="entry name" value="CheY-like"/>
    <property type="match status" value="1"/>
</dbReference>
<feature type="modified residue" description="4-aspartylphosphate" evidence="4">
    <location>
        <position position="55"/>
    </location>
</feature>
<dbReference type="STRING" id="1670800.BSQ44_23505"/>
<dbReference type="Gene3D" id="1.10.10.10">
    <property type="entry name" value="Winged helix-like DNA-binding domain superfamily/Winged helix DNA-binding domain"/>
    <property type="match status" value="1"/>
</dbReference>
<evidence type="ECO:0000256" key="3">
    <source>
        <dbReference type="ARBA" id="ARBA00023125"/>
    </source>
</evidence>
<dbReference type="Pfam" id="PF00486">
    <property type="entry name" value="Trans_reg_C"/>
    <property type="match status" value="1"/>
</dbReference>
<dbReference type="InterPro" id="IPR039420">
    <property type="entry name" value="WalR-like"/>
</dbReference>
<evidence type="ECO:0000256" key="1">
    <source>
        <dbReference type="ARBA" id="ARBA00022553"/>
    </source>
</evidence>
<name>A0A1L3SX52_9HYPH</name>
<feature type="DNA-binding region" description="OmpR/PhoB-type" evidence="5">
    <location>
        <begin position="127"/>
        <end position="222"/>
    </location>
</feature>
<dbReference type="PANTHER" id="PTHR48111:SF40">
    <property type="entry name" value="PHOSPHATE REGULON TRANSCRIPTIONAL REGULATORY PROTEIN PHOB"/>
    <property type="match status" value="1"/>
</dbReference>
<evidence type="ECO:0000313" key="9">
    <source>
        <dbReference type="Proteomes" id="UP000182840"/>
    </source>
</evidence>
<dbReference type="SMART" id="SM00862">
    <property type="entry name" value="Trans_reg_C"/>
    <property type="match status" value="1"/>
</dbReference>
<reference evidence="9" key="1">
    <citation type="submission" date="2016-11" db="EMBL/GenBank/DDBJ databases">
        <title>Mesorhizobium oceanicum sp. nov., isolated from deep seawater in South China Sea.</title>
        <authorList>
            <person name="Fu G.-Y."/>
        </authorList>
    </citation>
    <scope>NUCLEOTIDE SEQUENCE [LARGE SCALE GENOMIC DNA]</scope>
    <source>
        <strain evidence="9">B7</strain>
    </source>
</reference>
<dbReference type="GO" id="GO:0006355">
    <property type="term" value="P:regulation of DNA-templated transcription"/>
    <property type="evidence" value="ECO:0007669"/>
    <property type="project" value="InterPro"/>
</dbReference>
<organism evidence="8 9">
    <name type="scientific">Aquibium oceanicum</name>
    <dbReference type="NCBI Taxonomy" id="1670800"/>
    <lineage>
        <taxon>Bacteria</taxon>
        <taxon>Pseudomonadati</taxon>
        <taxon>Pseudomonadota</taxon>
        <taxon>Alphaproteobacteria</taxon>
        <taxon>Hyphomicrobiales</taxon>
        <taxon>Phyllobacteriaceae</taxon>
        <taxon>Aquibium</taxon>
    </lineage>
</organism>
<dbReference type="PANTHER" id="PTHR48111">
    <property type="entry name" value="REGULATOR OF RPOS"/>
    <property type="match status" value="1"/>
</dbReference>
<dbReference type="GO" id="GO:0000156">
    <property type="term" value="F:phosphorelay response regulator activity"/>
    <property type="evidence" value="ECO:0007669"/>
    <property type="project" value="TreeGrafter"/>
</dbReference>
<keyword evidence="3 5" id="KW-0238">DNA-binding</keyword>
<dbReference type="InterPro" id="IPR001867">
    <property type="entry name" value="OmpR/PhoB-type_DNA-bd"/>
</dbReference>
<evidence type="ECO:0000256" key="5">
    <source>
        <dbReference type="PROSITE-ProRule" id="PRU01091"/>
    </source>
</evidence>
<dbReference type="SMART" id="SM00448">
    <property type="entry name" value="REC"/>
    <property type="match status" value="1"/>
</dbReference>
<evidence type="ECO:0000259" key="6">
    <source>
        <dbReference type="PROSITE" id="PS50110"/>
    </source>
</evidence>
<dbReference type="PROSITE" id="PS50110">
    <property type="entry name" value="RESPONSE_REGULATORY"/>
    <property type="match status" value="1"/>
</dbReference>
<evidence type="ECO:0000313" key="8">
    <source>
        <dbReference type="EMBL" id="APH74006.1"/>
    </source>
</evidence>
<dbReference type="GO" id="GO:0000976">
    <property type="term" value="F:transcription cis-regulatory region binding"/>
    <property type="evidence" value="ECO:0007669"/>
    <property type="project" value="TreeGrafter"/>
</dbReference>
<feature type="domain" description="OmpR/PhoB-type" evidence="7">
    <location>
        <begin position="127"/>
        <end position="222"/>
    </location>
</feature>
<sequence length="224" mass="24481">MGRRPVVARICSRNEADEALADYLDRRGYDVRFAHEEWSAMALLGADDVDVALVDLRLGGLSGTDLLRKFSGSGTTAFVMIGTNSEPVDRILALELGAADFLDAPVVPRELASRLNRLLARRGRPIGDLVTLENSSVDMRAALVMRNSGEEEQLSPGQIALLRLFVGNPGRVLGREDIMAAAPAESFDAFDRSVDSRIVRLRRKLDTESIVTVRGAGYRFDPPV</sequence>
<dbReference type="Proteomes" id="UP000182840">
    <property type="component" value="Chromosome"/>
</dbReference>
<gene>
    <name evidence="8" type="ORF">BSQ44_23505</name>
</gene>
<protein>
    <submittedName>
        <fullName evidence="8">Transcriptional regulator</fullName>
    </submittedName>
</protein>
<dbReference type="AlphaFoldDB" id="A0A1L3SX52"/>
<dbReference type="GO" id="GO:0005829">
    <property type="term" value="C:cytosol"/>
    <property type="evidence" value="ECO:0007669"/>
    <property type="project" value="TreeGrafter"/>
</dbReference>
<dbReference type="KEGG" id="meso:BSQ44_23505"/>
<feature type="domain" description="Response regulatory" evidence="6">
    <location>
        <begin position="6"/>
        <end position="119"/>
    </location>
</feature>
<dbReference type="EMBL" id="CP018171">
    <property type="protein sequence ID" value="APH74006.1"/>
    <property type="molecule type" value="Genomic_DNA"/>
</dbReference>
<keyword evidence="9" id="KW-1185">Reference proteome</keyword>
<dbReference type="RefSeq" id="WP_072607469.1">
    <property type="nucleotide sequence ID" value="NZ_CP018171.1"/>
</dbReference>
<evidence type="ECO:0000256" key="2">
    <source>
        <dbReference type="ARBA" id="ARBA00023012"/>
    </source>
</evidence>